<name>A0A6J5LAJ1_9CAUD</name>
<proteinExistence type="predicted"/>
<protein>
    <submittedName>
        <fullName evidence="1">Uncharacterized protein</fullName>
    </submittedName>
</protein>
<accession>A0A6J5LAJ1</accession>
<sequence length="79" mass="9063">MEPENLTFEHLTIDEARAQAITMLRSLVKVKVSKINNLIRDIERAKNSREVQRIMWNAYMAGTGFGVSGSDWQKFHKGV</sequence>
<gene>
    <name evidence="1" type="ORF">UFOVP132_134</name>
</gene>
<organism evidence="1">
    <name type="scientific">uncultured Caudovirales phage</name>
    <dbReference type="NCBI Taxonomy" id="2100421"/>
    <lineage>
        <taxon>Viruses</taxon>
        <taxon>Duplodnaviria</taxon>
        <taxon>Heunggongvirae</taxon>
        <taxon>Uroviricota</taxon>
        <taxon>Caudoviricetes</taxon>
        <taxon>Peduoviridae</taxon>
        <taxon>Maltschvirus</taxon>
        <taxon>Maltschvirus maltsch</taxon>
    </lineage>
</organism>
<reference evidence="1" key="1">
    <citation type="submission" date="2020-04" db="EMBL/GenBank/DDBJ databases">
        <authorList>
            <person name="Chiriac C."/>
            <person name="Salcher M."/>
            <person name="Ghai R."/>
            <person name="Kavagutti S V."/>
        </authorList>
    </citation>
    <scope>NUCLEOTIDE SEQUENCE</scope>
</reference>
<evidence type="ECO:0000313" key="1">
    <source>
        <dbReference type="EMBL" id="CAB4131534.1"/>
    </source>
</evidence>
<dbReference type="EMBL" id="LR796247">
    <property type="protein sequence ID" value="CAB4131534.1"/>
    <property type="molecule type" value="Genomic_DNA"/>
</dbReference>